<sequence>MNKEEELTASFRALFDKRAWLDKTEMEERLRGYKPSEVHTIEYIEKLPEPNVTKLAAALYVTRGAVSKLTKRLIAKKLIESYQKEDNKKEIFFRLTQEGREVFDTHEELHKQFRERDKAVFAEITDEQYDMMISFINRYSEHLDAEIEKANIHLN</sequence>
<feature type="domain" description="HTH marR-type" evidence="4">
    <location>
        <begin position="4"/>
        <end position="141"/>
    </location>
</feature>
<accession>A0ABN0RHX2</accession>
<keyword evidence="3" id="KW-0804">Transcription</keyword>
<reference evidence="5 6" key="1">
    <citation type="journal article" date="2014" name="Int. J. Syst. Evol. Microbiol.">
        <title>Listeria floridensis sp. nov., Listeria aquatica sp. nov., Listeria cornellensis sp. nov., Listeria riparia sp. nov. and Listeria grandensis sp. nov., from agricultural and natural environments.</title>
        <authorList>
            <person name="den Bakker H.C."/>
            <person name="Warchocki S."/>
            <person name="Wright E.M."/>
            <person name="Allred A.F."/>
            <person name="Ahlstrom C."/>
            <person name="Manuel C.S."/>
            <person name="Stasiewicz M.J."/>
            <person name="Burrell A."/>
            <person name="Roof S."/>
            <person name="Strawn L."/>
            <person name="Fortes E.D."/>
            <person name="Nightingale K.K."/>
            <person name="Kephart D."/>
            <person name="Wiedmann M."/>
        </authorList>
    </citation>
    <scope>NUCLEOTIDE SEQUENCE [LARGE SCALE GENOMIC DNA]</scope>
    <source>
        <strain evidence="5 6">FSL S10-1187</strain>
    </source>
</reference>
<keyword evidence="6" id="KW-1185">Reference proteome</keyword>
<dbReference type="InterPro" id="IPR036390">
    <property type="entry name" value="WH_DNA-bd_sf"/>
</dbReference>
<dbReference type="Pfam" id="PF01047">
    <property type="entry name" value="MarR"/>
    <property type="match status" value="1"/>
</dbReference>
<dbReference type="PROSITE" id="PS50995">
    <property type="entry name" value="HTH_MARR_2"/>
    <property type="match status" value="1"/>
</dbReference>
<proteinExistence type="predicted"/>
<evidence type="ECO:0000256" key="3">
    <source>
        <dbReference type="ARBA" id="ARBA00023163"/>
    </source>
</evidence>
<evidence type="ECO:0000313" key="6">
    <source>
        <dbReference type="Proteomes" id="UP000019249"/>
    </source>
</evidence>
<keyword evidence="2" id="KW-0238">DNA-binding</keyword>
<dbReference type="InterPro" id="IPR036388">
    <property type="entry name" value="WH-like_DNA-bd_sf"/>
</dbReference>
<dbReference type="SUPFAM" id="SSF46785">
    <property type="entry name" value="Winged helix' DNA-binding domain"/>
    <property type="match status" value="1"/>
</dbReference>
<evidence type="ECO:0000256" key="2">
    <source>
        <dbReference type="ARBA" id="ARBA00023125"/>
    </source>
</evidence>
<evidence type="ECO:0000313" key="5">
    <source>
        <dbReference type="EMBL" id="EUJ33496.1"/>
    </source>
</evidence>
<evidence type="ECO:0000256" key="1">
    <source>
        <dbReference type="ARBA" id="ARBA00023015"/>
    </source>
</evidence>
<protein>
    <submittedName>
        <fullName evidence="5">MarR family transcriptional regulator</fullName>
    </submittedName>
</protein>
<evidence type="ECO:0000259" key="4">
    <source>
        <dbReference type="PROSITE" id="PS50995"/>
    </source>
</evidence>
<dbReference type="Gene3D" id="1.10.10.10">
    <property type="entry name" value="Winged helix-like DNA-binding domain superfamily/Winged helix DNA-binding domain"/>
    <property type="match status" value="1"/>
</dbReference>
<dbReference type="PANTHER" id="PTHR35790">
    <property type="entry name" value="HTH-TYPE TRANSCRIPTIONAL REGULATOR PCHR"/>
    <property type="match status" value="1"/>
</dbReference>
<organism evidence="5 6">
    <name type="scientific">Listeria floridensis FSL S10-1187</name>
    <dbReference type="NCBI Taxonomy" id="1265817"/>
    <lineage>
        <taxon>Bacteria</taxon>
        <taxon>Bacillati</taxon>
        <taxon>Bacillota</taxon>
        <taxon>Bacilli</taxon>
        <taxon>Bacillales</taxon>
        <taxon>Listeriaceae</taxon>
        <taxon>Listeria</taxon>
    </lineage>
</organism>
<dbReference type="SMART" id="SM00347">
    <property type="entry name" value="HTH_MARR"/>
    <property type="match status" value="1"/>
</dbReference>
<gene>
    <name evidence="5" type="ORF">MFLO_03098</name>
</gene>
<dbReference type="Proteomes" id="UP000019249">
    <property type="component" value="Unassembled WGS sequence"/>
</dbReference>
<keyword evidence="1" id="KW-0805">Transcription regulation</keyword>
<dbReference type="InterPro" id="IPR052067">
    <property type="entry name" value="Metal_resp_HTH_trans_reg"/>
</dbReference>
<name>A0ABN0RHX2_9LIST</name>
<dbReference type="EMBL" id="AODF01000004">
    <property type="protein sequence ID" value="EUJ33496.1"/>
    <property type="molecule type" value="Genomic_DNA"/>
</dbReference>
<dbReference type="PANTHER" id="PTHR35790:SF4">
    <property type="entry name" value="HTH-TYPE TRANSCRIPTIONAL REGULATOR PCHR"/>
    <property type="match status" value="1"/>
</dbReference>
<dbReference type="InterPro" id="IPR000835">
    <property type="entry name" value="HTH_MarR-typ"/>
</dbReference>
<comment type="caution">
    <text evidence="5">The sequence shown here is derived from an EMBL/GenBank/DDBJ whole genome shotgun (WGS) entry which is preliminary data.</text>
</comment>
<dbReference type="RefSeq" id="WP_036096210.1">
    <property type="nucleotide sequence ID" value="NZ_AODF01000004.1"/>
</dbReference>